<dbReference type="EMBL" id="JAGETX010000009">
    <property type="protein sequence ID" value="MBO3272039.1"/>
    <property type="molecule type" value="Genomic_DNA"/>
</dbReference>
<organism evidence="2 3">
    <name type="scientific">Hymenobacter defluvii</name>
    <dbReference type="NCBI Taxonomy" id="2054411"/>
    <lineage>
        <taxon>Bacteria</taxon>
        <taxon>Pseudomonadati</taxon>
        <taxon>Bacteroidota</taxon>
        <taxon>Cytophagia</taxon>
        <taxon>Cytophagales</taxon>
        <taxon>Hymenobacteraceae</taxon>
        <taxon>Hymenobacter</taxon>
    </lineage>
</organism>
<comment type="caution">
    <text evidence="2">The sequence shown here is derived from an EMBL/GenBank/DDBJ whole genome shotgun (WGS) entry which is preliminary data.</text>
</comment>
<name>A0ABS3THH4_9BACT</name>
<evidence type="ECO:0000256" key="1">
    <source>
        <dbReference type="SAM" id="MobiDB-lite"/>
    </source>
</evidence>
<evidence type="ECO:0000313" key="3">
    <source>
        <dbReference type="Proteomes" id="UP000670527"/>
    </source>
</evidence>
<dbReference type="RefSeq" id="WP_208308316.1">
    <property type="nucleotide sequence ID" value="NZ_JAGETX010000009.1"/>
</dbReference>
<proteinExistence type="predicted"/>
<evidence type="ECO:0000313" key="2">
    <source>
        <dbReference type="EMBL" id="MBO3272039.1"/>
    </source>
</evidence>
<keyword evidence="3" id="KW-1185">Reference proteome</keyword>
<sequence>MDQTPKKKGDKEKPEGPFSKMLRAKNPTERTLMMGLKLAYRSIQDREFFPEKLTIEELFRVSALLNIPLDEVINTVVGEVHQSGRMPTVRINSERQEA</sequence>
<reference evidence="2 3" key="1">
    <citation type="submission" date="2021-03" db="EMBL/GenBank/DDBJ databases">
        <authorList>
            <person name="Kim M.K."/>
        </authorList>
    </citation>
    <scope>NUCLEOTIDE SEQUENCE [LARGE SCALE GENOMIC DNA]</scope>
    <source>
        <strain evidence="2 3">BT507</strain>
    </source>
</reference>
<dbReference type="Proteomes" id="UP000670527">
    <property type="component" value="Unassembled WGS sequence"/>
</dbReference>
<feature type="compositionally biased region" description="Basic and acidic residues" evidence="1">
    <location>
        <begin position="1"/>
        <end position="15"/>
    </location>
</feature>
<accession>A0ABS3THH4</accession>
<evidence type="ECO:0008006" key="4">
    <source>
        <dbReference type="Google" id="ProtNLM"/>
    </source>
</evidence>
<feature type="region of interest" description="Disordered" evidence="1">
    <location>
        <begin position="1"/>
        <end position="25"/>
    </location>
</feature>
<gene>
    <name evidence="2" type="ORF">J4D97_15370</name>
</gene>
<protein>
    <recommendedName>
        <fullName evidence="4">HTH cro/C1-type domain-containing protein</fullName>
    </recommendedName>
</protein>